<keyword evidence="4 7" id="KW-0561">Oxygen transport</keyword>
<dbReference type="InterPro" id="IPR012292">
    <property type="entry name" value="Globin/Proto"/>
</dbReference>
<dbReference type="PANTHER" id="PTHR11442:SF7">
    <property type="entry name" value="HEMOGLOBIN SUBUNIT EPSILON"/>
    <property type="match status" value="1"/>
</dbReference>
<dbReference type="GO" id="GO:0042744">
    <property type="term" value="P:hydrogen peroxide catabolic process"/>
    <property type="evidence" value="ECO:0007669"/>
    <property type="project" value="TreeGrafter"/>
</dbReference>
<protein>
    <submittedName>
        <fullName evidence="10">Hemoglobin subunit beta-1-like</fullName>
    </submittedName>
</protein>
<dbReference type="GO" id="GO:0043177">
    <property type="term" value="F:organic acid binding"/>
    <property type="evidence" value="ECO:0007669"/>
    <property type="project" value="TreeGrafter"/>
</dbReference>
<dbReference type="GO" id="GO:0046872">
    <property type="term" value="F:metal ion binding"/>
    <property type="evidence" value="ECO:0007669"/>
    <property type="project" value="UniProtKB-KW"/>
</dbReference>
<evidence type="ECO:0000256" key="7">
    <source>
        <dbReference type="RuleBase" id="RU000356"/>
    </source>
</evidence>
<dbReference type="GO" id="GO:0031838">
    <property type="term" value="C:haptoglobin-hemoglobin complex"/>
    <property type="evidence" value="ECO:0007669"/>
    <property type="project" value="TreeGrafter"/>
</dbReference>
<dbReference type="InterPro" id="IPR009050">
    <property type="entry name" value="Globin-like_sf"/>
</dbReference>
<dbReference type="OrthoDB" id="9886081at2759"/>
<evidence type="ECO:0000313" key="10">
    <source>
        <dbReference type="RefSeq" id="XP_030646847.1"/>
    </source>
</evidence>
<keyword evidence="2 7" id="KW-0813">Transport</keyword>
<dbReference type="GO" id="GO:0004601">
    <property type="term" value="F:peroxidase activity"/>
    <property type="evidence" value="ECO:0007669"/>
    <property type="project" value="TreeGrafter"/>
</dbReference>
<dbReference type="SUPFAM" id="SSF46458">
    <property type="entry name" value="Globin-like"/>
    <property type="match status" value="1"/>
</dbReference>
<dbReference type="CDD" id="cd08925">
    <property type="entry name" value="Hb-beta-like"/>
    <property type="match status" value="1"/>
</dbReference>
<dbReference type="InterPro" id="IPR000971">
    <property type="entry name" value="Globin"/>
</dbReference>
<evidence type="ECO:0000256" key="6">
    <source>
        <dbReference type="ARBA" id="ARBA00023004"/>
    </source>
</evidence>
<dbReference type="GO" id="GO:0019825">
    <property type="term" value="F:oxygen binding"/>
    <property type="evidence" value="ECO:0007669"/>
    <property type="project" value="InterPro"/>
</dbReference>
<dbReference type="InParanoid" id="A0A6J2WS75"/>
<dbReference type="InterPro" id="IPR002337">
    <property type="entry name" value="Hemoglobin_b"/>
</dbReference>
<dbReference type="PROSITE" id="PS01033">
    <property type="entry name" value="GLOBIN"/>
    <property type="match status" value="1"/>
</dbReference>
<dbReference type="GO" id="GO:0005344">
    <property type="term" value="F:oxygen carrier activity"/>
    <property type="evidence" value="ECO:0007669"/>
    <property type="project" value="UniProtKB-KW"/>
</dbReference>
<dbReference type="GO" id="GO:0031720">
    <property type="term" value="F:haptoglobin binding"/>
    <property type="evidence" value="ECO:0007669"/>
    <property type="project" value="TreeGrafter"/>
</dbReference>
<proteinExistence type="inferred from homology"/>
<organism evidence="9 10">
    <name type="scientific">Chanos chanos</name>
    <name type="common">Milkfish</name>
    <name type="synonym">Mugil chanos</name>
    <dbReference type="NCBI Taxonomy" id="29144"/>
    <lineage>
        <taxon>Eukaryota</taxon>
        <taxon>Metazoa</taxon>
        <taxon>Chordata</taxon>
        <taxon>Craniata</taxon>
        <taxon>Vertebrata</taxon>
        <taxon>Euteleostomi</taxon>
        <taxon>Actinopterygii</taxon>
        <taxon>Neopterygii</taxon>
        <taxon>Teleostei</taxon>
        <taxon>Ostariophysi</taxon>
        <taxon>Gonorynchiformes</taxon>
        <taxon>Chanidae</taxon>
        <taxon>Chanos</taxon>
    </lineage>
</organism>
<dbReference type="PANTHER" id="PTHR11442">
    <property type="entry name" value="HEMOGLOBIN FAMILY MEMBER"/>
    <property type="match status" value="1"/>
</dbReference>
<gene>
    <name evidence="10" type="primary">LOC115827033</name>
</gene>
<accession>A0A6J2WS75</accession>
<evidence type="ECO:0000256" key="5">
    <source>
        <dbReference type="ARBA" id="ARBA00022723"/>
    </source>
</evidence>
<dbReference type="PRINTS" id="PR00814">
    <property type="entry name" value="BETAHAEM"/>
</dbReference>
<reference evidence="10" key="1">
    <citation type="submission" date="2025-08" db="UniProtKB">
        <authorList>
            <consortium name="RefSeq"/>
        </authorList>
    </citation>
    <scope>IDENTIFICATION</scope>
</reference>
<keyword evidence="3 7" id="KW-0349">Heme</keyword>
<evidence type="ECO:0000313" key="9">
    <source>
        <dbReference type="Proteomes" id="UP000504632"/>
    </source>
</evidence>
<keyword evidence="9" id="KW-1185">Reference proteome</keyword>
<keyword evidence="6" id="KW-0408">Iron</keyword>
<dbReference type="InterPro" id="IPR050056">
    <property type="entry name" value="Hemoglobin_oxygen_transport"/>
</dbReference>
<dbReference type="AlphaFoldDB" id="A0A6J2WS75"/>
<evidence type="ECO:0000256" key="3">
    <source>
        <dbReference type="ARBA" id="ARBA00022617"/>
    </source>
</evidence>
<dbReference type="Proteomes" id="UP000504632">
    <property type="component" value="Chromosome 13"/>
</dbReference>
<dbReference type="FunFam" id="1.10.490.10:FF:000001">
    <property type="entry name" value="Hemoglobin subunit beta"/>
    <property type="match status" value="1"/>
</dbReference>
<evidence type="ECO:0000256" key="1">
    <source>
        <dbReference type="ARBA" id="ARBA00008705"/>
    </source>
</evidence>
<dbReference type="RefSeq" id="XP_030646847.1">
    <property type="nucleotide sequence ID" value="XM_030790987.1"/>
</dbReference>
<dbReference type="Gene3D" id="1.10.490.10">
    <property type="entry name" value="Globins"/>
    <property type="match status" value="1"/>
</dbReference>
<feature type="domain" description="Globin" evidence="8">
    <location>
        <begin position="3"/>
        <end position="147"/>
    </location>
</feature>
<comment type="similarity">
    <text evidence="1 7">Belongs to the globin family.</text>
</comment>
<dbReference type="GeneID" id="115827033"/>
<dbReference type="GO" id="GO:0020037">
    <property type="term" value="F:heme binding"/>
    <property type="evidence" value="ECO:0007669"/>
    <property type="project" value="InterPro"/>
</dbReference>
<evidence type="ECO:0000256" key="2">
    <source>
        <dbReference type="ARBA" id="ARBA00022448"/>
    </source>
</evidence>
<keyword evidence="5" id="KW-0479">Metal-binding</keyword>
<evidence type="ECO:0000256" key="4">
    <source>
        <dbReference type="ARBA" id="ARBA00022621"/>
    </source>
</evidence>
<name>A0A6J2WS75_CHACN</name>
<dbReference type="GO" id="GO:0005833">
    <property type="term" value="C:hemoglobin complex"/>
    <property type="evidence" value="ECO:0007669"/>
    <property type="project" value="InterPro"/>
</dbReference>
<sequence length="147" mass="16416">MVQWTDSERKAIQAIWSKINKDAVGRRALARCLIVYPWTLRYFGSFGKLSDPASIMNNAKVAAHGKVVLNSLGLAVQNMDDIKRTYATLSVLHSEKLHVDPDNFRLFGDCLTIAVASHLGRAFTADIQAAWQKFLDVVISALGRQYH</sequence>
<dbReference type="Pfam" id="PF00042">
    <property type="entry name" value="Globin"/>
    <property type="match status" value="1"/>
</dbReference>
<evidence type="ECO:0000259" key="8">
    <source>
        <dbReference type="PROSITE" id="PS01033"/>
    </source>
</evidence>
<dbReference type="GO" id="GO:0072562">
    <property type="term" value="C:blood microparticle"/>
    <property type="evidence" value="ECO:0007669"/>
    <property type="project" value="TreeGrafter"/>
</dbReference>